<feature type="compositionally biased region" description="Polar residues" evidence="1">
    <location>
        <begin position="32"/>
        <end position="41"/>
    </location>
</feature>
<sequence>MPRLKTIKPKNFATITPKEHLARKGSSENDEGNASKQQKTTAGREDAQEKRAIMLLPIKGKDWASSKIPTPGSWGDEGYSTVLQVFQLLPLP</sequence>
<proteinExistence type="predicted"/>
<feature type="region of interest" description="Disordered" evidence="1">
    <location>
        <begin position="1"/>
        <end position="49"/>
    </location>
</feature>
<dbReference type="Proteomes" id="UP000239757">
    <property type="component" value="Unassembled WGS sequence"/>
</dbReference>
<evidence type="ECO:0000256" key="1">
    <source>
        <dbReference type="SAM" id="MobiDB-lite"/>
    </source>
</evidence>
<organism evidence="2 3">
    <name type="scientific">Gossypium barbadense</name>
    <name type="common">Sea Island cotton</name>
    <name type="synonym">Hibiscus barbadensis</name>
    <dbReference type="NCBI Taxonomy" id="3634"/>
    <lineage>
        <taxon>Eukaryota</taxon>
        <taxon>Viridiplantae</taxon>
        <taxon>Streptophyta</taxon>
        <taxon>Embryophyta</taxon>
        <taxon>Tracheophyta</taxon>
        <taxon>Spermatophyta</taxon>
        <taxon>Magnoliopsida</taxon>
        <taxon>eudicotyledons</taxon>
        <taxon>Gunneridae</taxon>
        <taxon>Pentapetalae</taxon>
        <taxon>rosids</taxon>
        <taxon>malvids</taxon>
        <taxon>Malvales</taxon>
        <taxon>Malvaceae</taxon>
        <taxon>Malvoideae</taxon>
        <taxon>Gossypium</taxon>
    </lineage>
</organism>
<protein>
    <submittedName>
        <fullName evidence="2">Uncharacterized protein</fullName>
    </submittedName>
</protein>
<dbReference type="EMBL" id="KZ664941">
    <property type="protein sequence ID" value="PPS02339.1"/>
    <property type="molecule type" value="Genomic_DNA"/>
</dbReference>
<evidence type="ECO:0000313" key="2">
    <source>
        <dbReference type="EMBL" id="PPS02339.1"/>
    </source>
</evidence>
<dbReference type="AlphaFoldDB" id="A0A2P5XG58"/>
<accession>A0A2P5XG58</accession>
<gene>
    <name evidence="2" type="ORF">GOBAR_AA18325</name>
</gene>
<reference evidence="2 3" key="1">
    <citation type="submission" date="2015-01" db="EMBL/GenBank/DDBJ databases">
        <title>Genome of allotetraploid Gossypium barbadense reveals genomic plasticity and fiber elongation in cotton evolution.</title>
        <authorList>
            <person name="Chen X."/>
            <person name="Liu X."/>
            <person name="Zhao B."/>
            <person name="Zheng H."/>
            <person name="Hu Y."/>
            <person name="Lu G."/>
            <person name="Yang C."/>
            <person name="Chen J."/>
            <person name="Shan C."/>
            <person name="Zhang L."/>
            <person name="Zhou Y."/>
            <person name="Wang L."/>
            <person name="Guo W."/>
            <person name="Bai Y."/>
            <person name="Ruan J."/>
            <person name="Shangguan X."/>
            <person name="Mao Y."/>
            <person name="Jiang J."/>
            <person name="Zhu Y."/>
            <person name="Lei J."/>
            <person name="Kang H."/>
            <person name="Chen S."/>
            <person name="He X."/>
            <person name="Wang R."/>
            <person name="Wang Y."/>
            <person name="Chen J."/>
            <person name="Wang L."/>
            <person name="Yu S."/>
            <person name="Wang B."/>
            <person name="Wei J."/>
            <person name="Song S."/>
            <person name="Lu X."/>
            <person name="Gao Z."/>
            <person name="Gu W."/>
            <person name="Deng X."/>
            <person name="Ma D."/>
            <person name="Wang S."/>
            <person name="Liang W."/>
            <person name="Fang L."/>
            <person name="Cai C."/>
            <person name="Zhu X."/>
            <person name="Zhou B."/>
            <person name="Zhang Y."/>
            <person name="Chen Z."/>
            <person name="Xu S."/>
            <person name="Zhu R."/>
            <person name="Wang S."/>
            <person name="Zhang T."/>
            <person name="Zhao G."/>
        </authorList>
    </citation>
    <scope>NUCLEOTIDE SEQUENCE [LARGE SCALE GENOMIC DNA]</scope>
    <source>
        <strain evidence="3">cv. Xinhai21</strain>
        <tissue evidence="2">Leaf</tissue>
    </source>
</reference>
<name>A0A2P5XG58_GOSBA</name>
<feature type="compositionally biased region" description="Basic and acidic residues" evidence="1">
    <location>
        <begin position="17"/>
        <end position="27"/>
    </location>
</feature>
<evidence type="ECO:0000313" key="3">
    <source>
        <dbReference type="Proteomes" id="UP000239757"/>
    </source>
</evidence>